<keyword evidence="1 6" id="KW-0489">Methyltransferase</keyword>
<dbReference type="Pfam" id="PF02926">
    <property type="entry name" value="THUMP"/>
    <property type="match status" value="1"/>
</dbReference>
<evidence type="ECO:0000256" key="2">
    <source>
        <dbReference type="ARBA" id="ARBA00022679"/>
    </source>
</evidence>
<dbReference type="PROSITE" id="PS01261">
    <property type="entry name" value="UPF0020"/>
    <property type="match status" value="1"/>
</dbReference>
<dbReference type="Gene3D" id="3.30.2130.30">
    <property type="match status" value="1"/>
</dbReference>
<dbReference type="PROSITE" id="PS51165">
    <property type="entry name" value="THUMP"/>
    <property type="match status" value="1"/>
</dbReference>
<comment type="caution">
    <text evidence="6">The sequence shown here is derived from an EMBL/GenBank/DDBJ whole genome shotgun (WGS) entry which is preliminary data.</text>
</comment>
<feature type="compositionally biased region" description="Basic and acidic residues" evidence="4">
    <location>
        <begin position="382"/>
        <end position="457"/>
    </location>
</feature>
<feature type="compositionally biased region" description="Basic and acidic residues" evidence="4">
    <location>
        <begin position="476"/>
        <end position="546"/>
    </location>
</feature>
<dbReference type="PANTHER" id="PTHR47313">
    <property type="entry name" value="RIBOSOMAL RNA LARGE SUBUNIT METHYLTRANSFERASE K/L"/>
    <property type="match status" value="1"/>
</dbReference>
<protein>
    <submittedName>
        <fullName evidence="6">Class I SAM-dependent RNA methyltransferase</fullName>
    </submittedName>
</protein>
<name>A0ABV9K8D7_9PORP</name>
<dbReference type="Pfam" id="PF01170">
    <property type="entry name" value="UPF0020"/>
    <property type="match status" value="1"/>
</dbReference>
<dbReference type="InterPro" id="IPR004114">
    <property type="entry name" value="THUMP_dom"/>
</dbReference>
<dbReference type="InterPro" id="IPR029063">
    <property type="entry name" value="SAM-dependent_MTases_sf"/>
</dbReference>
<keyword evidence="7" id="KW-1185">Reference proteome</keyword>
<proteinExistence type="predicted"/>
<organism evidence="6 7">
    <name type="scientific">Falsiporphyromonas endometrii</name>
    <dbReference type="NCBI Taxonomy" id="1387297"/>
    <lineage>
        <taxon>Bacteria</taxon>
        <taxon>Pseudomonadati</taxon>
        <taxon>Bacteroidota</taxon>
        <taxon>Bacteroidia</taxon>
        <taxon>Bacteroidales</taxon>
        <taxon>Porphyromonadaceae</taxon>
        <taxon>Falsiporphyromonas</taxon>
    </lineage>
</organism>
<evidence type="ECO:0000256" key="1">
    <source>
        <dbReference type="ARBA" id="ARBA00022603"/>
    </source>
</evidence>
<dbReference type="GO" id="GO:0008168">
    <property type="term" value="F:methyltransferase activity"/>
    <property type="evidence" value="ECO:0007669"/>
    <property type="project" value="UniProtKB-KW"/>
</dbReference>
<feature type="domain" description="THUMP" evidence="5">
    <location>
        <begin position="46"/>
        <end position="157"/>
    </location>
</feature>
<dbReference type="Pfam" id="PF22020">
    <property type="entry name" value="RlmL_1st"/>
    <property type="match status" value="1"/>
</dbReference>
<sequence length="570" mass="66645">MTEKFEMVAKTLYGLEDVLAEELKELGAENIQPGRRMVAFEGDKRFLYKANLHLRTALRILKPILKFRAEDADQVYAALREFDWSEIMDVKKTFAVDPVIYSEHFHHSRYVGYRTKDAICDYFVEREGKRPSVRLNNPDILINIHISHTDVTVSLDSSGESLHKRGYRVAQTEAPLSEVLAAGILKMAGWKDETDLIDPMCGSGTFLIEAALMSANIAPGIYRPGFAFQSWHDYDEELFMELYNDDSEEKTPVHKIYGSDISPEAIRIAQKNIARAGLSKYIELEVVPMQQRPQPKEKSLIVTNPPYGERLRLSDANDLYSMIGERLKHNYPGCEAWVLAYKPEHFDKIGLRHNRRESLMNGALECELRCYELFSGTMSEFRSEEAREGRRENRREANRYDKRQTPFERGRKDRTFDRGNRSGERKREDNFERRGYKDNGKPFDRRRAERDNSEELSKTPYGRRPGSVVTSFSEGLQKEVKRFDRDDSQTDRRDCKPTTEDFKRKRRRVNEYRSGKVSQKEELAKIDRIRSHRKENTAWPKDRRMAQEQTDESQEDPFALIEDQFRLDEE</sequence>
<dbReference type="CDD" id="cd11715">
    <property type="entry name" value="THUMP_AdoMetMT"/>
    <property type="match status" value="1"/>
</dbReference>
<dbReference type="Gene3D" id="3.40.50.150">
    <property type="entry name" value="Vaccinia Virus protein VP39"/>
    <property type="match status" value="1"/>
</dbReference>
<dbReference type="GO" id="GO:0032259">
    <property type="term" value="P:methylation"/>
    <property type="evidence" value="ECO:0007669"/>
    <property type="project" value="UniProtKB-KW"/>
</dbReference>
<evidence type="ECO:0000256" key="4">
    <source>
        <dbReference type="SAM" id="MobiDB-lite"/>
    </source>
</evidence>
<dbReference type="PANTHER" id="PTHR47313:SF1">
    <property type="entry name" value="RIBOSOMAL RNA LARGE SUBUNIT METHYLTRANSFERASE K_L"/>
    <property type="match status" value="1"/>
</dbReference>
<dbReference type="SUPFAM" id="SSF53335">
    <property type="entry name" value="S-adenosyl-L-methionine-dependent methyltransferases"/>
    <property type="match status" value="1"/>
</dbReference>
<dbReference type="InterPro" id="IPR002052">
    <property type="entry name" value="DNA_methylase_N6_adenine_CS"/>
</dbReference>
<evidence type="ECO:0000259" key="5">
    <source>
        <dbReference type="PROSITE" id="PS51165"/>
    </source>
</evidence>
<keyword evidence="2" id="KW-0808">Transferase</keyword>
<keyword evidence="3" id="KW-0694">RNA-binding</keyword>
<evidence type="ECO:0000256" key="3">
    <source>
        <dbReference type="PROSITE-ProRule" id="PRU00529"/>
    </source>
</evidence>
<evidence type="ECO:0000313" key="7">
    <source>
        <dbReference type="Proteomes" id="UP001596020"/>
    </source>
</evidence>
<dbReference type="PROSITE" id="PS00092">
    <property type="entry name" value="N6_MTASE"/>
    <property type="match status" value="1"/>
</dbReference>
<dbReference type="PRINTS" id="PR00507">
    <property type="entry name" value="N12N6MTFRASE"/>
</dbReference>
<dbReference type="InterPro" id="IPR053943">
    <property type="entry name" value="RlmKL-like_Mtase_CS"/>
</dbReference>
<dbReference type="InterPro" id="IPR000241">
    <property type="entry name" value="RlmKL-like_Mtase"/>
</dbReference>
<dbReference type="Proteomes" id="UP001596020">
    <property type="component" value="Unassembled WGS sequence"/>
</dbReference>
<dbReference type="SMART" id="SM00981">
    <property type="entry name" value="THUMP"/>
    <property type="match status" value="1"/>
</dbReference>
<feature type="region of interest" description="Disordered" evidence="4">
    <location>
        <begin position="382"/>
        <end position="558"/>
    </location>
</feature>
<reference evidence="7" key="1">
    <citation type="journal article" date="2019" name="Int. J. Syst. Evol. Microbiol.">
        <title>The Global Catalogue of Microorganisms (GCM) 10K type strain sequencing project: providing services to taxonomists for standard genome sequencing and annotation.</title>
        <authorList>
            <consortium name="The Broad Institute Genomics Platform"/>
            <consortium name="The Broad Institute Genome Sequencing Center for Infectious Disease"/>
            <person name="Wu L."/>
            <person name="Ma J."/>
        </authorList>
    </citation>
    <scope>NUCLEOTIDE SEQUENCE [LARGE SCALE GENOMIC DNA]</scope>
    <source>
        <strain evidence="7">CGMCC 4.7357</strain>
    </source>
</reference>
<gene>
    <name evidence="6" type="ORF">ACFO3G_06620</name>
</gene>
<accession>A0ABV9K8D7</accession>
<evidence type="ECO:0000313" key="6">
    <source>
        <dbReference type="EMBL" id="MFC4666268.1"/>
    </source>
</evidence>
<dbReference type="EMBL" id="JBHSGO010000188">
    <property type="protein sequence ID" value="MFC4666268.1"/>
    <property type="molecule type" value="Genomic_DNA"/>
</dbReference>
<dbReference type="InterPro" id="IPR054170">
    <property type="entry name" value="RlmL_1st"/>
</dbReference>
<dbReference type="RefSeq" id="WP_380079169.1">
    <property type="nucleotide sequence ID" value="NZ_JBHSGO010000188.1"/>
</dbReference>